<evidence type="ECO:0000313" key="2">
    <source>
        <dbReference type="EMBL" id="KAA8565217.1"/>
    </source>
</evidence>
<proteinExistence type="predicted"/>
<evidence type="ECO:0000313" key="3">
    <source>
        <dbReference type="Proteomes" id="UP000322873"/>
    </source>
</evidence>
<sequence>MLFSYFAGSLAIFRRATWRQVIGRGESVSSTSAAQNCTSHVSKASFTKKYGHGIWELGSGICGSGGMGRGGVSGSAGWHIYLIIIFLVPFVFSFVVHIWSGLSWDYRAALQEGFFWGASSFLDMREGPWKD</sequence>
<feature type="transmembrane region" description="Helical" evidence="1">
    <location>
        <begin position="78"/>
        <end position="99"/>
    </location>
</feature>
<dbReference type="AlphaFoldDB" id="A0A5M9J8T5"/>
<comment type="caution">
    <text evidence="2">The sequence shown here is derived from an EMBL/GenBank/DDBJ whole genome shotgun (WGS) entry which is preliminary data.</text>
</comment>
<protein>
    <submittedName>
        <fullName evidence="2">Uncharacterized protein</fullName>
    </submittedName>
</protein>
<evidence type="ECO:0000256" key="1">
    <source>
        <dbReference type="SAM" id="Phobius"/>
    </source>
</evidence>
<keyword evidence="1" id="KW-0812">Transmembrane</keyword>
<dbReference type="Proteomes" id="UP000322873">
    <property type="component" value="Unassembled WGS sequence"/>
</dbReference>
<keyword evidence="1" id="KW-1133">Transmembrane helix</keyword>
<name>A0A5M9J8T5_MONFR</name>
<gene>
    <name evidence="2" type="ORF">EYC84_010950</name>
</gene>
<keyword evidence="3" id="KW-1185">Reference proteome</keyword>
<organism evidence="2 3">
    <name type="scientific">Monilinia fructicola</name>
    <name type="common">Brown rot fungus</name>
    <name type="synonym">Ciboria fructicola</name>
    <dbReference type="NCBI Taxonomy" id="38448"/>
    <lineage>
        <taxon>Eukaryota</taxon>
        <taxon>Fungi</taxon>
        <taxon>Dikarya</taxon>
        <taxon>Ascomycota</taxon>
        <taxon>Pezizomycotina</taxon>
        <taxon>Leotiomycetes</taxon>
        <taxon>Helotiales</taxon>
        <taxon>Sclerotiniaceae</taxon>
        <taxon>Monilinia</taxon>
    </lineage>
</organism>
<reference evidence="2 3" key="1">
    <citation type="submission" date="2019-06" db="EMBL/GenBank/DDBJ databases">
        <title>Genome Sequence of the Brown Rot Fungal Pathogen Monilinia fructicola.</title>
        <authorList>
            <person name="De Miccolis Angelini R.M."/>
            <person name="Landi L."/>
            <person name="Abate D."/>
            <person name="Pollastro S."/>
            <person name="Romanazzi G."/>
            <person name="Faretra F."/>
        </authorList>
    </citation>
    <scope>NUCLEOTIDE SEQUENCE [LARGE SCALE GENOMIC DNA]</scope>
    <source>
        <strain evidence="2 3">Mfrc123</strain>
    </source>
</reference>
<keyword evidence="1" id="KW-0472">Membrane</keyword>
<dbReference type="EMBL" id="VICG01000014">
    <property type="protein sequence ID" value="KAA8565217.1"/>
    <property type="molecule type" value="Genomic_DNA"/>
</dbReference>
<accession>A0A5M9J8T5</accession>